<keyword evidence="1" id="KW-0808">Transferase</keyword>
<evidence type="ECO:0000313" key="7">
    <source>
        <dbReference type="Proteomes" id="UP000238701"/>
    </source>
</evidence>
<dbReference type="PANTHER" id="PTHR12283">
    <property type="entry name" value="GLUTAMINYL-PEPTIDE CYCLOTRANSFERASE"/>
    <property type="match status" value="1"/>
</dbReference>
<feature type="compositionally biased region" description="Low complexity" evidence="3">
    <location>
        <begin position="32"/>
        <end position="49"/>
    </location>
</feature>
<feature type="chain" id="PRO_5015465263" evidence="4">
    <location>
        <begin position="21"/>
        <end position="332"/>
    </location>
</feature>
<dbReference type="Pfam" id="PF04389">
    <property type="entry name" value="Peptidase_M28"/>
    <property type="match status" value="1"/>
</dbReference>
<evidence type="ECO:0000256" key="1">
    <source>
        <dbReference type="ARBA" id="ARBA00022679"/>
    </source>
</evidence>
<protein>
    <submittedName>
        <fullName evidence="6">Peptidase M28</fullName>
    </submittedName>
</protein>
<evidence type="ECO:0000256" key="3">
    <source>
        <dbReference type="SAM" id="MobiDB-lite"/>
    </source>
</evidence>
<evidence type="ECO:0000256" key="4">
    <source>
        <dbReference type="SAM" id="SignalP"/>
    </source>
</evidence>
<feature type="domain" description="Peptidase M28" evidence="5">
    <location>
        <begin position="116"/>
        <end position="319"/>
    </location>
</feature>
<name>A0A2U3LDF9_9BACT</name>
<dbReference type="EMBL" id="OMOD01000196">
    <property type="protein sequence ID" value="SPF49964.1"/>
    <property type="molecule type" value="Genomic_DNA"/>
</dbReference>
<accession>A0A2U3LDF9</accession>
<evidence type="ECO:0000259" key="5">
    <source>
        <dbReference type="Pfam" id="PF04389"/>
    </source>
</evidence>
<dbReference type="Gene3D" id="3.40.630.10">
    <property type="entry name" value="Zn peptidases"/>
    <property type="match status" value="1"/>
</dbReference>
<feature type="region of interest" description="Disordered" evidence="3">
    <location>
        <begin position="32"/>
        <end position="57"/>
    </location>
</feature>
<evidence type="ECO:0000256" key="2">
    <source>
        <dbReference type="ARBA" id="ARBA00023315"/>
    </source>
</evidence>
<keyword evidence="4" id="KW-0732">Signal</keyword>
<dbReference type="GO" id="GO:0016603">
    <property type="term" value="F:glutaminyl-peptide cyclotransferase activity"/>
    <property type="evidence" value="ECO:0007669"/>
    <property type="project" value="TreeGrafter"/>
</dbReference>
<dbReference type="PROSITE" id="PS51257">
    <property type="entry name" value="PROKAR_LIPOPROTEIN"/>
    <property type="match status" value="1"/>
</dbReference>
<organism evidence="6 7">
    <name type="scientific">Candidatus Sulfotelmatobacter kueseliae</name>
    <dbReference type="NCBI Taxonomy" id="2042962"/>
    <lineage>
        <taxon>Bacteria</taxon>
        <taxon>Pseudomonadati</taxon>
        <taxon>Acidobacteriota</taxon>
        <taxon>Terriglobia</taxon>
        <taxon>Terriglobales</taxon>
        <taxon>Candidatus Korobacteraceae</taxon>
        <taxon>Candidatus Sulfotelmatobacter</taxon>
    </lineage>
</organism>
<reference evidence="7" key="1">
    <citation type="submission" date="2018-02" db="EMBL/GenBank/DDBJ databases">
        <authorList>
            <person name="Hausmann B."/>
        </authorList>
    </citation>
    <scope>NUCLEOTIDE SEQUENCE [LARGE SCALE GENOMIC DNA]</scope>
    <source>
        <strain evidence="7">Peat soil MAG SbA1</strain>
    </source>
</reference>
<dbReference type="AlphaFoldDB" id="A0A2U3LDF9"/>
<dbReference type="PANTHER" id="PTHR12283:SF6">
    <property type="entry name" value="GLUTAMINYL-PEPTIDE CYCLOTRANSFERASE-RELATED"/>
    <property type="match status" value="1"/>
</dbReference>
<dbReference type="SUPFAM" id="SSF53187">
    <property type="entry name" value="Zn-dependent exopeptidases"/>
    <property type="match status" value="1"/>
</dbReference>
<dbReference type="InterPro" id="IPR040234">
    <property type="entry name" value="QC/QCL"/>
</dbReference>
<keyword evidence="2" id="KW-0012">Acyltransferase</keyword>
<evidence type="ECO:0000313" key="6">
    <source>
        <dbReference type="EMBL" id="SPF49964.1"/>
    </source>
</evidence>
<dbReference type="OrthoDB" id="9778250at2"/>
<dbReference type="GO" id="GO:0008270">
    <property type="term" value="F:zinc ion binding"/>
    <property type="evidence" value="ECO:0007669"/>
    <property type="project" value="TreeGrafter"/>
</dbReference>
<proteinExistence type="predicted"/>
<dbReference type="InterPro" id="IPR007484">
    <property type="entry name" value="Peptidase_M28"/>
</dbReference>
<sequence>MRWPCVRGILLLSCTLGGFACDHIKDAAQSQSAPQAASETPAPALNLPPDNSPPPSIDANRAFQYVKEVVKFGERPIGSANHKKLEDYILEHLKGDEVESDTFTADTVEGKFPAHNIIAKYPGAKDGIIVIAGHYDTNYWLRGTGYVGANDGGSTTAILLEFANQLRGKKRDGYSVWLLWTDAEEAVRTWSDTDSLYGTRHLAARWQQDGTAKEIKAFLLTDMIGDADLDIDRDDNSTPWLENVVYEAATRLGYQSHFFARENAIQDDHLPFMKIGVPCADIIDINYGYNDAYHHTPQDTIDKLSPKSIEIVGSVILETVRILDKMDPLPPK</sequence>
<gene>
    <name evidence="6" type="ORF">SBA1_970001</name>
</gene>
<feature type="signal peptide" evidence="4">
    <location>
        <begin position="1"/>
        <end position="20"/>
    </location>
</feature>
<dbReference type="Proteomes" id="UP000238701">
    <property type="component" value="Unassembled WGS sequence"/>
</dbReference>